<evidence type="ECO:0000256" key="3">
    <source>
        <dbReference type="PIRSR" id="PIRSR630564-2"/>
    </source>
</evidence>
<name>A0A166AIG6_EXIGL</name>
<feature type="compositionally biased region" description="Low complexity" evidence="4">
    <location>
        <begin position="624"/>
        <end position="634"/>
    </location>
</feature>
<evidence type="ECO:0000256" key="4">
    <source>
        <dbReference type="SAM" id="MobiDB-lite"/>
    </source>
</evidence>
<comment type="similarity">
    <text evidence="1">Belongs to the protein-tyrosine phosphatase family. Non-receptor class myotubularin subfamily.</text>
</comment>
<dbReference type="GO" id="GO:0005737">
    <property type="term" value="C:cytoplasm"/>
    <property type="evidence" value="ECO:0007669"/>
    <property type="project" value="TreeGrafter"/>
</dbReference>
<evidence type="ECO:0000256" key="2">
    <source>
        <dbReference type="PIRSR" id="PIRSR630564-1"/>
    </source>
</evidence>
<dbReference type="Pfam" id="PF06602">
    <property type="entry name" value="Myotub-related"/>
    <property type="match status" value="1"/>
</dbReference>
<reference evidence="6 7" key="1">
    <citation type="journal article" date="2016" name="Mol. Biol. Evol.">
        <title>Comparative Genomics of Early-Diverging Mushroom-Forming Fungi Provides Insights into the Origins of Lignocellulose Decay Capabilities.</title>
        <authorList>
            <person name="Nagy L.G."/>
            <person name="Riley R."/>
            <person name="Tritt A."/>
            <person name="Adam C."/>
            <person name="Daum C."/>
            <person name="Floudas D."/>
            <person name="Sun H."/>
            <person name="Yadav J.S."/>
            <person name="Pangilinan J."/>
            <person name="Larsson K.H."/>
            <person name="Matsuura K."/>
            <person name="Barry K."/>
            <person name="Labutti K."/>
            <person name="Kuo R."/>
            <person name="Ohm R.A."/>
            <person name="Bhattacharya S.S."/>
            <person name="Shirouzu T."/>
            <person name="Yoshinaga Y."/>
            <person name="Martin F.M."/>
            <person name="Grigoriev I.V."/>
            <person name="Hibbett D.S."/>
        </authorList>
    </citation>
    <scope>NUCLEOTIDE SEQUENCE [LARGE SCALE GENOMIC DNA]</scope>
    <source>
        <strain evidence="6 7">HHB12029</strain>
    </source>
</reference>
<dbReference type="PANTHER" id="PTHR10807">
    <property type="entry name" value="MYOTUBULARIN-RELATED"/>
    <property type="match status" value="1"/>
</dbReference>
<evidence type="ECO:0000313" key="6">
    <source>
        <dbReference type="EMBL" id="KZV92189.1"/>
    </source>
</evidence>
<dbReference type="InParanoid" id="A0A166AIG6"/>
<feature type="compositionally biased region" description="Polar residues" evidence="4">
    <location>
        <begin position="647"/>
        <end position="662"/>
    </location>
</feature>
<feature type="compositionally biased region" description="Low complexity" evidence="4">
    <location>
        <begin position="665"/>
        <end position="679"/>
    </location>
</feature>
<feature type="region of interest" description="Disordered" evidence="4">
    <location>
        <begin position="532"/>
        <end position="553"/>
    </location>
</feature>
<accession>A0A166AIG6</accession>
<feature type="compositionally biased region" description="Low complexity" evidence="4">
    <location>
        <begin position="869"/>
        <end position="885"/>
    </location>
</feature>
<dbReference type="SUPFAM" id="SSF52799">
    <property type="entry name" value="(Phosphotyrosine protein) phosphatases II"/>
    <property type="match status" value="1"/>
</dbReference>
<feature type="region of interest" description="Disordered" evidence="4">
    <location>
        <begin position="624"/>
        <end position="679"/>
    </location>
</feature>
<feature type="active site" description="Phosphocysteine intermediate" evidence="2">
    <location>
        <position position="371"/>
    </location>
</feature>
<feature type="binding site" evidence="3">
    <location>
        <begin position="371"/>
        <end position="377"/>
    </location>
    <ligand>
        <name>substrate</name>
    </ligand>
</feature>
<dbReference type="STRING" id="1314781.A0A166AIG6"/>
<dbReference type="OrthoDB" id="271628at2759"/>
<dbReference type="FunCoup" id="A0A166AIG6">
    <property type="interactions" value="241"/>
</dbReference>
<dbReference type="GO" id="GO:0016020">
    <property type="term" value="C:membrane"/>
    <property type="evidence" value="ECO:0007669"/>
    <property type="project" value="TreeGrafter"/>
</dbReference>
<feature type="binding site" evidence="3">
    <location>
        <begin position="296"/>
        <end position="297"/>
    </location>
    <ligand>
        <name>substrate</name>
    </ligand>
</feature>
<dbReference type="InterPro" id="IPR048994">
    <property type="entry name" value="PH-GRAM_MTMR6-9"/>
</dbReference>
<evidence type="ECO:0000313" key="7">
    <source>
        <dbReference type="Proteomes" id="UP000077266"/>
    </source>
</evidence>
<dbReference type="AlphaFoldDB" id="A0A166AIG6"/>
<organism evidence="6 7">
    <name type="scientific">Exidia glandulosa HHB12029</name>
    <dbReference type="NCBI Taxonomy" id="1314781"/>
    <lineage>
        <taxon>Eukaryota</taxon>
        <taxon>Fungi</taxon>
        <taxon>Dikarya</taxon>
        <taxon>Basidiomycota</taxon>
        <taxon>Agaricomycotina</taxon>
        <taxon>Agaricomycetes</taxon>
        <taxon>Auriculariales</taxon>
        <taxon>Exidiaceae</taxon>
        <taxon>Exidia</taxon>
    </lineage>
</organism>
<dbReference type="PROSITE" id="PS00383">
    <property type="entry name" value="TYR_PHOSPHATASE_1"/>
    <property type="match status" value="1"/>
</dbReference>
<feature type="region of interest" description="Disordered" evidence="4">
    <location>
        <begin position="825"/>
        <end position="893"/>
    </location>
</feature>
<dbReference type="PROSITE" id="PS51339">
    <property type="entry name" value="PPASE_MYOTUBULARIN"/>
    <property type="match status" value="1"/>
</dbReference>
<feature type="region of interest" description="Disordered" evidence="4">
    <location>
        <begin position="727"/>
        <end position="778"/>
    </location>
</feature>
<dbReference type="CDD" id="cd17666">
    <property type="entry name" value="PTP-MTM-like_fungal"/>
    <property type="match status" value="1"/>
</dbReference>
<dbReference type="InterPro" id="IPR010569">
    <property type="entry name" value="Myotubularin-like_Pase_dom"/>
</dbReference>
<dbReference type="GO" id="GO:0046856">
    <property type="term" value="P:phosphatidylinositol dephosphorylation"/>
    <property type="evidence" value="ECO:0007669"/>
    <property type="project" value="TreeGrafter"/>
</dbReference>
<dbReference type="InterPro" id="IPR016130">
    <property type="entry name" value="Tyr_Pase_AS"/>
</dbReference>
<gene>
    <name evidence="6" type="ORF">EXIGLDRAFT_647598</name>
</gene>
<dbReference type="EMBL" id="KV426013">
    <property type="protein sequence ID" value="KZV92189.1"/>
    <property type="molecule type" value="Genomic_DNA"/>
</dbReference>
<dbReference type="SUPFAM" id="SSF50729">
    <property type="entry name" value="PH domain-like"/>
    <property type="match status" value="1"/>
</dbReference>
<protein>
    <submittedName>
        <fullName evidence="6">Phosphatases II</fullName>
    </submittedName>
</protein>
<evidence type="ECO:0000256" key="1">
    <source>
        <dbReference type="ARBA" id="ARBA00007471"/>
    </source>
</evidence>
<dbReference type="PANTHER" id="PTHR10807:SF128">
    <property type="entry name" value="PHOSPHATIDYLINOSITOL-3,5-BISPHOSPHATE 3-PHOSPHATASE"/>
    <property type="match status" value="1"/>
</dbReference>
<feature type="compositionally biased region" description="Pro residues" evidence="4">
    <location>
        <begin position="768"/>
        <end position="778"/>
    </location>
</feature>
<dbReference type="InterPro" id="IPR029021">
    <property type="entry name" value="Prot-tyrosine_phosphatase-like"/>
</dbReference>
<dbReference type="InterPro" id="IPR011993">
    <property type="entry name" value="PH-like_dom_sf"/>
</dbReference>
<feature type="compositionally biased region" description="Basic and acidic residues" evidence="4">
    <location>
        <begin position="532"/>
        <end position="549"/>
    </location>
</feature>
<proteinExistence type="inferred from homology"/>
<dbReference type="Gene3D" id="2.30.29.30">
    <property type="entry name" value="Pleckstrin-homology domain (PH domain)/Phosphotyrosine-binding domain (PTB)"/>
    <property type="match status" value="1"/>
</dbReference>
<evidence type="ECO:0000259" key="5">
    <source>
        <dbReference type="PROSITE" id="PS51339"/>
    </source>
</evidence>
<dbReference type="GO" id="GO:0004438">
    <property type="term" value="F:phosphatidylinositol-3-phosphate phosphatase activity"/>
    <property type="evidence" value="ECO:0007669"/>
    <property type="project" value="TreeGrafter"/>
</dbReference>
<dbReference type="Pfam" id="PF21098">
    <property type="entry name" value="PH-GRAM_MTMR6-like"/>
    <property type="match status" value="1"/>
</dbReference>
<keyword evidence="7" id="KW-1185">Reference proteome</keyword>
<sequence>MDKIRVAKVEGVRCSTKGNTATGVLHLTAHHLIFKYDAEGVDELWIAYPLISLVTRMPHTLSGVAPLAFRCRTFDHFTLLFDKDTDALDVFESVKELTVVTSVTQLYAYFYKPSPSLPTNEGWGMYTPRDEFTRMGVGSRTKAWRFTDINKDYNFCSTYPAKLVIPAKISDATLQYAVKYRSKSRIPVLAYLHWANLGTLTRSSQPMVGLTNNRSIQDEKLVEAIFQSHLLAESPYATPESRAKSAHARIYGATATNMIIDARPTANAMVMVAKGAGTENMDYYKDCKKAYLGIDNIHVMRDSLNKVFDALREADAAAQAFDGATPPEHGFVDRQALRKSGWIKHLANLLEGTAMIVQNVHVNASHVLIHCSDGWDRTSQLSALAQICLDPFYRTYRGFQILVEKDWLSFGHKFLDRCGHLSSEKLFVSAPTGDAEGPQAFLASVQNRFGGPAHLKETSPVFHQYLECIRQIQRQNPTRFEYNARYLERVHYHLYSCQFGTFLYNNERERREAGAAEQTVSIWDWLNEPEEKERNLNPDYDKSADDPKGADMGVLMPNTKDVRFWHELYGRTDDDMNGRIMLAEPSVAPIGPIDNAEDDPILSGTAPAASLAQSVPTISALPSPALSTSASVPVLPSPPIRQDSFRPYNTSSAFSMRTQSRTPEPASTSTSASGSGAASPAAVYAAGGSAAVKSMWGAFSSGAGAVFSAAQDAYSGATKELNNRLAVATPSSREVSPSPSNGELRGRDELPAWGTEWADSGSRHASPSPAPAPVPVPASLPTPTFVRATAPRSISAIASNPWATSTPPANAVPASKSVFVPRAQPSLENLSLHDPTPSWRPSPTPLRRESEQEAPLPPPPPPDKDIEKPAVVSPIPVPVQSSQASDPLGVGLL</sequence>
<feature type="domain" description="Myotubularin phosphatase" evidence="5">
    <location>
        <begin position="122"/>
        <end position="569"/>
    </location>
</feature>
<feature type="compositionally biased region" description="Polar residues" evidence="4">
    <location>
        <begin position="729"/>
        <end position="741"/>
    </location>
</feature>
<dbReference type="Proteomes" id="UP000077266">
    <property type="component" value="Unassembled WGS sequence"/>
</dbReference>
<dbReference type="InterPro" id="IPR030564">
    <property type="entry name" value="Myotubularin"/>
</dbReference>